<evidence type="ECO:0000313" key="2">
    <source>
        <dbReference type="Proteomes" id="UP000216681"/>
    </source>
</evidence>
<dbReference type="Proteomes" id="UP000216681">
    <property type="component" value="Unassembled WGS sequence"/>
</dbReference>
<dbReference type="AlphaFoldDB" id="A0AB73PGF7"/>
<evidence type="ECO:0000313" key="1">
    <source>
        <dbReference type="EMBL" id="OYS94088.1"/>
    </source>
</evidence>
<proteinExistence type="predicted"/>
<organism evidence="1 2">
    <name type="scientific">Limosilactobacillus reuteri</name>
    <name type="common">Lactobacillus reuteri</name>
    <dbReference type="NCBI Taxonomy" id="1598"/>
    <lineage>
        <taxon>Bacteria</taxon>
        <taxon>Bacillati</taxon>
        <taxon>Bacillota</taxon>
        <taxon>Bacilli</taxon>
        <taxon>Lactobacillales</taxon>
        <taxon>Lactobacillaceae</taxon>
        <taxon>Limosilactobacillus</taxon>
    </lineage>
</organism>
<name>A0AB73PGF7_LIMRT</name>
<gene>
    <name evidence="1" type="ORF">CBG15_04945</name>
</gene>
<accession>A0AB73PGF7</accession>
<comment type="caution">
    <text evidence="1">The sequence shown here is derived from an EMBL/GenBank/DDBJ whole genome shotgun (WGS) entry which is preliminary data.</text>
</comment>
<dbReference type="RefSeq" id="WP_094511733.1">
    <property type="nucleotide sequence ID" value="NZ_NGPU01000072.1"/>
</dbReference>
<protein>
    <submittedName>
        <fullName evidence="1">Uncharacterized protein</fullName>
    </submittedName>
</protein>
<dbReference type="EMBL" id="NGPX01000019">
    <property type="protein sequence ID" value="OYS94088.1"/>
    <property type="molecule type" value="Genomic_DNA"/>
</dbReference>
<reference evidence="1 2" key="1">
    <citation type="submission" date="2017-05" db="EMBL/GenBank/DDBJ databases">
        <authorList>
            <person name="Lin X.B."/>
            <person name="Stothard P."/>
            <person name="Tasseva G."/>
            <person name="Walter J."/>
        </authorList>
    </citation>
    <scope>NUCLEOTIDE SEQUENCE [LARGE SCALE GENOMIC DNA]</scope>
    <source>
        <strain evidence="1 2">105n</strain>
    </source>
</reference>
<sequence length="134" mass="15410">MTMIKVNTLCKIDEENPTPVKRQEIALNVTAVDPKADFQNFVLGIDDYQDCCDDFGSFSDDIPEQLFVKAIYSDEELTKEQAERLSLSDEEADAAMTFKLVDSDDKEYYFGVYNDHNGYYSHVVYENGKEIDYL</sequence>
<reference evidence="1 2" key="2">
    <citation type="submission" date="2017-09" db="EMBL/GenBank/DDBJ databases">
        <title>Tripartite evolution among Lactobacillus johnsonii, Lactobacillus taiwanensis, Lactobacillus reuteri and their rodent host.</title>
        <authorList>
            <person name="Wang T."/>
            <person name="Knowles S."/>
            <person name="Cheng C."/>
        </authorList>
    </citation>
    <scope>NUCLEOTIDE SEQUENCE [LARGE SCALE GENOMIC DNA]</scope>
    <source>
        <strain evidence="1 2">105n</strain>
    </source>
</reference>